<feature type="compositionally biased region" description="Polar residues" evidence="1">
    <location>
        <begin position="1"/>
        <end position="12"/>
    </location>
</feature>
<name>A0A9N9KNL5_9HELO</name>
<evidence type="ECO:0000313" key="2">
    <source>
        <dbReference type="EMBL" id="CAG8950426.1"/>
    </source>
</evidence>
<protein>
    <recommendedName>
        <fullName evidence="4">Transcription factor SUM-1</fullName>
    </recommendedName>
</protein>
<dbReference type="Proteomes" id="UP000696280">
    <property type="component" value="Unassembled WGS sequence"/>
</dbReference>
<organism evidence="2 3">
    <name type="scientific">Hymenoscyphus fraxineus</name>
    <dbReference type="NCBI Taxonomy" id="746836"/>
    <lineage>
        <taxon>Eukaryota</taxon>
        <taxon>Fungi</taxon>
        <taxon>Dikarya</taxon>
        <taxon>Ascomycota</taxon>
        <taxon>Pezizomycotina</taxon>
        <taxon>Leotiomycetes</taxon>
        <taxon>Helotiales</taxon>
        <taxon>Helotiaceae</taxon>
        <taxon>Hymenoscyphus</taxon>
    </lineage>
</organism>
<sequence length="541" mass="60428">MAAKQQLRQQPSFRRDSPPPSPSPSPTPAIGLELTRCVSAGSGGSLFSGSSSSMGGRESMASSVGSSVSRSSSAGYSKRQSTGGLEQVGRRGYVRPQGTNFAKSAQSRESVLSLGSIMHLQYYFARTGLLDGKGGRLRKKAGDNRKTLDLSALDTSFLSPHGFGSDIDSSYASMGSSPELHAQGHGGLMVESPTQETFYSDDEDEEDEDHPHMLPPTVSTYNHREKVIPHPPTHEELKRDLRKALSEATKVLAEAKEASTAAPSSPNPTSEPTPSPKAGGWYEIQGMHILDIMTLAIRAAKMYYTAHDQPARLAAIKNERTIRAELLSVMDVLKRMATRGFARGMRTEERETMEAWVESVHEMLQCEEEMEEEERSKWASWIWLDDNGPNSDSWEGREIERELAFIQSMDPDADTLPDFTPVDSVPDHEELPTPFLRDLRTGLRLVKLHNTLVRKSKRPFGAIDKWHTNFGKPYRPAENLIYWIKAAELRWEVILRVDVLAVVQGNDRVALKEFEEAIWKWCRVVREEITADIKNSRLNQF</sequence>
<dbReference type="PANTHER" id="PTHR38702">
    <property type="entry name" value="CALPONIN-HOMOLOGY (CH) DOMAIN-CONTAINING PROTEIN"/>
    <property type="match status" value="1"/>
</dbReference>
<dbReference type="AlphaFoldDB" id="A0A9N9KNL5"/>
<comment type="caution">
    <text evidence="2">The sequence shown here is derived from an EMBL/GenBank/DDBJ whole genome shotgun (WGS) entry which is preliminary data.</text>
</comment>
<feature type="compositionally biased region" description="Pro residues" evidence="1">
    <location>
        <begin position="18"/>
        <end position="27"/>
    </location>
</feature>
<keyword evidence="3" id="KW-1185">Reference proteome</keyword>
<evidence type="ECO:0008006" key="4">
    <source>
        <dbReference type="Google" id="ProtNLM"/>
    </source>
</evidence>
<accession>A0A9N9KNL5</accession>
<evidence type="ECO:0000313" key="3">
    <source>
        <dbReference type="Proteomes" id="UP000696280"/>
    </source>
</evidence>
<feature type="compositionally biased region" description="Pro residues" evidence="1">
    <location>
        <begin position="265"/>
        <end position="275"/>
    </location>
</feature>
<gene>
    <name evidence="2" type="ORF">HYFRA_00006921</name>
</gene>
<reference evidence="2" key="1">
    <citation type="submission" date="2021-07" db="EMBL/GenBank/DDBJ databases">
        <authorList>
            <person name="Durling M."/>
        </authorList>
    </citation>
    <scope>NUCLEOTIDE SEQUENCE</scope>
</reference>
<dbReference type="PANTHER" id="PTHR38702:SF1">
    <property type="entry name" value="CALPONIN-HOMOLOGY (CH) DOMAIN-CONTAINING PROTEIN"/>
    <property type="match status" value="1"/>
</dbReference>
<dbReference type="EMBL" id="CAJVRL010000037">
    <property type="protein sequence ID" value="CAG8950426.1"/>
    <property type="molecule type" value="Genomic_DNA"/>
</dbReference>
<feature type="compositionally biased region" description="Acidic residues" evidence="1">
    <location>
        <begin position="199"/>
        <end position="208"/>
    </location>
</feature>
<evidence type="ECO:0000256" key="1">
    <source>
        <dbReference type="SAM" id="MobiDB-lite"/>
    </source>
</evidence>
<feature type="compositionally biased region" description="Low complexity" evidence="1">
    <location>
        <begin position="47"/>
        <end position="81"/>
    </location>
</feature>
<dbReference type="OrthoDB" id="2534759at2759"/>
<feature type="region of interest" description="Disordered" evidence="1">
    <location>
        <begin position="253"/>
        <end position="279"/>
    </location>
</feature>
<proteinExistence type="predicted"/>
<feature type="region of interest" description="Disordered" evidence="1">
    <location>
        <begin position="198"/>
        <end position="218"/>
    </location>
</feature>
<feature type="region of interest" description="Disordered" evidence="1">
    <location>
        <begin position="1"/>
        <end position="101"/>
    </location>
</feature>